<evidence type="ECO:0000256" key="1">
    <source>
        <dbReference type="ARBA" id="ARBA00004613"/>
    </source>
</evidence>
<dbReference type="EMBL" id="AZBU02000001">
    <property type="protein sequence ID" value="TMS33715.1"/>
    <property type="molecule type" value="Genomic_DNA"/>
</dbReference>
<keyword evidence="7" id="KW-1185">Reference proteome</keyword>
<organism evidence="6 7">
    <name type="scientific">Steinernema carpocapsae</name>
    <name type="common">Entomopathogenic nematode</name>
    <dbReference type="NCBI Taxonomy" id="34508"/>
    <lineage>
        <taxon>Eukaryota</taxon>
        <taxon>Metazoa</taxon>
        <taxon>Ecdysozoa</taxon>
        <taxon>Nematoda</taxon>
        <taxon>Chromadorea</taxon>
        <taxon>Rhabditida</taxon>
        <taxon>Tylenchina</taxon>
        <taxon>Panagrolaimomorpha</taxon>
        <taxon>Strongyloidoidea</taxon>
        <taxon>Steinernematidae</taxon>
        <taxon>Steinernema</taxon>
    </lineage>
</organism>
<proteinExistence type="inferred from homology"/>
<evidence type="ECO:0000313" key="7">
    <source>
        <dbReference type="Proteomes" id="UP000298663"/>
    </source>
</evidence>
<evidence type="ECO:0000256" key="2">
    <source>
        <dbReference type="ARBA" id="ARBA00010112"/>
    </source>
</evidence>
<dbReference type="EMBL" id="CM016762">
    <property type="protein sequence ID" value="TMS33715.1"/>
    <property type="molecule type" value="Genomic_DNA"/>
</dbReference>
<dbReference type="OrthoDB" id="5912452at2759"/>
<evidence type="ECO:0000313" key="6">
    <source>
        <dbReference type="EMBL" id="TMS33715.1"/>
    </source>
</evidence>
<accession>A0A4U8UN86</accession>
<dbReference type="GO" id="GO:0005576">
    <property type="term" value="C:extracellular region"/>
    <property type="evidence" value="ECO:0007669"/>
    <property type="project" value="UniProtKB-SubCell"/>
</dbReference>
<feature type="chain" id="PRO_5020775266" description="Transthyretin-like protein 5" evidence="5">
    <location>
        <begin position="18"/>
        <end position="145"/>
    </location>
</feature>
<evidence type="ECO:0000256" key="4">
    <source>
        <dbReference type="ARBA" id="ARBA00022729"/>
    </source>
</evidence>
<dbReference type="Proteomes" id="UP000298663">
    <property type="component" value="Chromosome X"/>
</dbReference>
<protein>
    <recommendedName>
        <fullName evidence="8">Transthyretin-like protein 5</fullName>
    </recommendedName>
</protein>
<dbReference type="InterPro" id="IPR001534">
    <property type="entry name" value="Transthyretin-like"/>
</dbReference>
<dbReference type="InterPro" id="IPR038479">
    <property type="entry name" value="Transthyretin-like_sf"/>
</dbReference>
<dbReference type="GO" id="GO:0009986">
    <property type="term" value="C:cell surface"/>
    <property type="evidence" value="ECO:0007669"/>
    <property type="project" value="InterPro"/>
</dbReference>
<gene>
    <name evidence="6" type="ORF">L596_001425</name>
</gene>
<dbReference type="Gene3D" id="2.60.40.3330">
    <property type="match status" value="1"/>
</dbReference>
<keyword evidence="3" id="KW-0964">Secreted</keyword>
<reference evidence="6 7" key="1">
    <citation type="journal article" date="2015" name="Genome Biol.">
        <title>Comparative genomics of Steinernema reveals deeply conserved gene regulatory networks.</title>
        <authorList>
            <person name="Dillman A.R."/>
            <person name="Macchietto M."/>
            <person name="Porter C.F."/>
            <person name="Rogers A."/>
            <person name="Williams B."/>
            <person name="Antoshechkin I."/>
            <person name="Lee M.M."/>
            <person name="Goodwin Z."/>
            <person name="Lu X."/>
            <person name="Lewis E.E."/>
            <person name="Goodrich-Blair H."/>
            <person name="Stock S.P."/>
            <person name="Adams B.J."/>
            <person name="Sternberg P.W."/>
            <person name="Mortazavi A."/>
        </authorList>
    </citation>
    <scope>NUCLEOTIDE SEQUENCE [LARGE SCALE GENOMIC DNA]</scope>
    <source>
        <strain evidence="6 7">ALL</strain>
    </source>
</reference>
<evidence type="ECO:0008006" key="8">
    <source>
        <dbReference type="Google" id="ProtNLM"/>
    </source>
</evidence>
<evidence type="ECO:0000256" key="3">
    <source>
        <dbReference type="ARBA" id="ARBA00022525"/>
    </source>
</evidence>
<dbReference type="AlphaFoldDB" id="A0A4U8UN86"/>
<dbReference type="Pfam" id="PF01060">
    <property type="entry name" value="TTR-52"/>
    <property type="match status" value="1"/>
</dbReference>
<name>A0A4U8UN86_STECR</name>
<keyword evidence="4 5" id="KW-0732">Signal</keyword>
<comment type="subcellular location">
    <subcellularLocation>
        <location evidence="1">Secreted</location>
    </subcellularLocation>
</comment>
<evidence type="ECO:0000256" key="5">
    <source>
        <dbReference type="SAM" id="SignalP"/>
    </source>
</evidence>
<reference evidence="6 7" key="2">
    <citation type="journal article" date="2019" name="G3 (Bethesda)">
        <title>Hybrid Assembly of the Genome of the Entomopathogenic Nematode Steinernema carpocapsae Identifies the X-Chromosome.</title>
        <authorList>
            <person name="Serra L."/>
            <person name="Macchietto M."/>
            <person name="Macias-Munoz A."/>
            <person name="McGill C.J."/>
            <person name="Rodriguez I.M."/>
            <person name="Rodriguez B."/>
            <person name="Murad R."/>
            <person name="Mortazavi A."/>
        </authorList>
    </citation>
    <scope>NUCLEOTIDE SEQUENCE [LARGE SCALE GENOMIC DNA]</scope>
    <source>
        <strain evidence="6 7">ALL</strain>
    </source>
</reference>
<comment type="caution">
    <text evidence="6">The sequence shown here is derived from an EMBL/GenBank/DDBJ whole genome shotgun (WGS) entry which is preliminary data.</text>
</comment>
<dbReference type="PANTHER" id="PTHR21700">
    <property type="entry name" value="TRANSTHYRETIN-LIKE FAMILY PROTEIN-RELATED"/>
    <property type="match status" value="1"/>
</dbReference>
<sequence length="145" mass="15710">MHLSVVVLALLPLAIFGLPSLKIGKLQSAAVKGQLMCNGKPAANVKVKLYDDDRGIDLDDLMDEGLTDSEGRFVLSGHETEITTIDPKLNVYHDCNDEKIPCLKKFSIMIPDSFVSVGDKPDKTFDAGVLNLSGVFSGESRDCLN</sequence>
<comment type="similarity">
    <text evidence="2">Belongs to the nematode transthyretin-like family.</text>
</comment>
<feature type="signal peptide" evidence="5">
    <location>
        <begin position="1"/>
        <end position="17"/>
    </location>
</feature>